<feature type="transmembrane region" description="Helical" evidence="9">
    <location>
        <begin position="139"/>
        <end position="160"/>
    </location>
</feature>
<dbReference type="EMBL" id="JAGYPN010000004">
    <property type="protein sequence ID" value="MBS4224482.1"/>
    <property type="molecule type" value="Genomic_DNA"/>
</dbReference>
<keyword evidence="7 9" id="KW-1133">Transmembrane helix</keyword>
<comment type="subcellular location">
    <subcellularLocation>
        <location evidence="1 9">Cell membrane</location>
        <topology evidence="1 9">Multi-pass membrane protein</topology>
    </subcellularLocation>
</comment>
<name>A0A942UQW5_9BACI</name>
<dbReference type="AlphaFoldDB" id="A0A942UQW5"/>
<organism evidence="10 11">
    <name type="scientific">Lederbergia citrea</name>
    <dbReference type="NCBI Taxonomy" id="2833581"/>
    <lineage>
        <taxon>Bacteria</taxon>
        <taxon>Bacillati</taxon>
        <taxon>Bacillota</taxon>
        <taxon>Bacilli</taxon>
        <taxon>Bacillales</taxon>
        <taxon>Bacillaceae</taxon>
        <taxon>Lederbergia</taxon>
    </lineage>
</organism>
<keyword evidence="5 9" id="KW-0812">Transmembrane</keyword>
<evidence type="ECO:0000256" key="4">
    <source>
        <dbReference type="ARBA" id="ARBA00022475"/>
    </source>
</evidence>
<evidence type="ECO:0000313" key="11">
    <source>
        <dbReference type="Proteomes" id="UP000676456"/>
    </source>
</evidence>
<keyword evidence="3 9" id="KW-0813">Transport</keyword>
<keyword evidence="8 9" id="KW-0472">Membrane</keyword>
<proteinExistence type="inferred from homology"/>
<dbReference type="Proteomes" id="UP000676456">
    <property type="component" value="Unassembled WGS sequence"/>
</dbReference>
<dbReference type="GO" id="GO:0005304">
    <property type="term" value="F:L-valine transmembrane transporter activity"/>
    <property type="evidence" value="ECO:0007669"/>
    <property type="project" value="TreeGrafter"/>
</dbReference>
<evidence type="ECO:0000256" key="6">
    <source>
        <dbReference type="ARBA" id="ARBA00022970"/>
    </source>
</evidence>
<evidence type="ECO:0000256" key="8">
    <source>
        <dbReference type="ARBA" id="ARBA00023136"/>
    </source>
</evidence>
<feature type="transmembrane region" description="Helical" evidence="9">
    <location>
        <begin position="359"/>
        <end position="380"/>
    </location>
</feature>
<dbReference type="GO" id="GO:0015188">
    <property type="term" value="F:L-isoleucine transmembrane transporter activity"/>
    <property type="evidence" value="ECO:0007669"/>
    <property type="project" value="TreeGrafter"/>
</dbReference>
<dbReference type="GO" id="GO:0005886">
    <property type="term" value="C:plasma membrane"/>
    <property type="evidence" value="ECO:0007669"/>
    <property type="project" value="UniProtKB-SubCell"/>
</dbReference>
<feature type="transmembrane region" description="Helical" evidence="9">
    <location>
        <begin position="304"/>
        <end position="323"/>
    </location>
</feature>
<dbReference type="GO" id="GO:0015818">
    <property type="term" value="P:isoleucine transport"/>
    <property type="evidence" value="ECO:0007669"/>
    <property type="project" value="TreeGrafter"/>
</dbReference>
<comment type="caution">
    <text evidence="9">Lacks conserved residue(s) required for the propagation of feature annotation.</text>
</comment>
<reference evidence="10 11" key="1">
    <citation type="submission" date="2021-05" db="EMBL/GenBank/DDBJ databases">
        <title>Novel Bacillus species.</title>
        <authorList>
            <person name="Liu G."/>
        </authorList>
    </citation>
    <scope>NUCLEOTIDE SEQUENCE [LARGE SCALE GENOMIC DNA]</scope>
    <source>
        <strain evidence="10 11">FJAT-49682</strain>
    </source>
</reference>
<evidence type="ECO:0000256" key="3">
    <source>
        <dbReference type="ARBA" id="ARBA00022448"/>
    </source>
</evidence>
<evidence type="ECO:0000256" key="7">
    <source>
        <dbReference type="ARBA" id="ARBA00022989"/>
    </source>
</evidence>
<feature type="transmembrane region" description="Helical" evidence="9">
    <location>
        <begin position="270"/>
        <end position="292"/>
    </location>
</feature>
<dbReference type="GO" id="GO:0015190">
    <property type="term" value="F:L-leucine transmembrane transporter activity"/>
    <property type="evidence" value="ECO:0007669"/>
    <property type="project" value="TreeGrafter"/>
</dbReference>
<feature type="transmembrane region" description="Helical" evidence="9">
    <location>
        <begin position="61"/>
        <end position="82"/>
    </location>
</feature>
<keyword evidence="11" id="KW-1185">Reference proteome</keyword>
<dbReference type="PANTHER" id="PTHR30588">
    <property type="entry name" value="BRANCHED-CHAIN AMINO ACID TRANSPORT SYSTEM 2 CARRIER PROTEIN"/>
    <property type="match status" value="1"/>
</dbReference>
<keyword evidence="6 9" id="KW-0029">Amino-acid transport</keyword>
<dbReference type="PANTHER" id="PTHR30588:SF8">
    <property type="entry name" value="BRANCHED-CHAIN AMINO ACID PERMEASE BRAB"/>
    <property type="match status" value="1"/>
</dbReference>
<comment type="caution">
    <text evidence="10">The sequence shown here is derived from an EMBL/GenBank/DDBJ whole genome shotgun (WGS) entry which is preliminary data.</text>
</comment>
<comment type="similarity">
    <text evidence="2 9">Belongs to the branched chain amino acid transporter family.</text>
</comment>
<evidence type="ECO:0000256" key="1">
    <source>
        <dbReference type="ARBA" id="ARBA00004651"/>
    </source>
</evidence>
<feature type="transmembrane region" description="Helical" evidence="9">
    <location>
        <begin position="213"/>
        <end position="235"/>
    </location>
</feature>
<dbReference type="NCBIfam" id="TIGR00796">
    <property type="entry name" value="livcs"/>
    <property type="match status" value="1"/>
</dbReference>
<evidence type="ECO:0000313" key="10">
    <source>
        <dbReference type="EMBL" id="MBS4224482.1"/>
    </source>
</evidence>
<accession>A0A942UQW5</accession>
<evidence type="ECO:0000256" key="5">
    <source>
        <dbReference type="ARBA" id="ARBA00022692"/>
    </source>
</evidence>
<dbReference type="Pfam" id="PF05525">
    <property type="entry name" value="Branch_AA_trans"/>
    <property type="match status" value="1"/>
</dbReference>
<dbReference type="GO" id="GO:0015820">
    <property type="term" value="P:L-leucine transport"/>
    <property type="evidence" value="ECO:0007669"/>
    <property type="project" value="TreeGrafter"/>
</dbReference>
<protein>
    <recommendedName>
        <fullName evidence="9">Branched-chain amino acid transport system carrier protein</fullName>
    </recommendedName>
</protein>
<feature type="transmembrane region" description="Helical" evidence="9">
    <location>
        <begin position="108"/>
        <end position="127"/>
    </location>
</feature>
<evidence type="ECO:0000256" key="2">
    <source>
        <dbReference type="ARBA" id="ARBA00008540"/>
    </source>
</evidence>
<evidence type="ECO:0000256" key="9">
    <source>
        <dbReference type="RuleBase" id="RU362122"/>
    </source>
</evidence>
<sequence>MLFALFLGAGNIIFPPKLGQMAGDNFAISMIGFLITGVGLPLLAVIAIAKSGRDLESIAGRVHPIFGAVFTMIVYLSIGPFFGIPRTATVSYEIGIVPFLPEAIKNTGWTLALFTIMFFIITILFAMNPTKLVDRIGKILTPVLLIVIALLALKSFITPMGPMGAPIDSYVGNAFFESFVQGYLTMDVIAALVFGIVVINALKNEGVRESKSLIKATVIAGVIAAAGLSLVYLSLGYIGATSIEAIGVQENGGAILALASKVLYGPSGTIILALTIMFACLTTSIGLVSACAQYFEKLMPKISYTTFVFIFGGFSAFVANVGLTKLIQISVPVLLMVYPLAIVLMLLSFIDKSFERSPIVYSLALIGTAIVSIFDGLKAADILIPSIDNILSILPLYEQGIGWLVPAIVGGLIGLLLRPK</sequence>
<feature type="transmembrane region" description="Helical" evidence="9">
    <location>
        <begin position="26"/>
        <end position="49"/>
    </location>
</feature>
<feature type="transmembrane region" description="Helical" evidence="9">
    <location>
        <begin position="400"/>
        <end position="417"/>
    </location>
</feature>
<feature type="transmembrane region" description="Helical" evidence="9">
    <location>
        <begin position="180"/>
        <end position="201"/>
    </location>
</feature>
<keyword evidence="4" id="KW-1003">Cell membrane</keyword>
<gene>
    <name evidence="10" type="primary">brnQ</name>
    <name evidence="10" type="ORF">KHA91_17375</name>
</gene>
<comment type="function">
    <text evidence="9">Component of the transport system for branched-chain amino acids.</text>
</comment>
<dbReference type="InterPro" id="IPR004685">
    <property type="entry name" value="Brnchd-chn_aa_trnsp_Livcs"/>
</dbReference>
<feature type="transmembrane region" description="Helical" evidence="9">
    <location>
        <begin position="329"/>
        <end position="347"/>
    </location>
</feature>